<feature type="signal peptide" evidence="1">
    <location>
        <begin position="1"/>
        <end position="27"/>
    </location>
</feature>
<organism evidence="2 3">
    <name type="scientific">Paramicrosporidium saccamoebae</name>
    <dbReference type="NCBI Taxonomy" id="1246581"/>
    <lineage>
        <taxon>Eukaryota</taxon>
        <taxon>Fungi</taxon>
        <taxon>Fungi incertae sedis</taxon>
        <taxon>Cryptomycota</taxon>
        <taxon>Cryptomycota incertae sedis</taxon>
        <taxon>Paramicrosporidium</taxon>
    </lineage>
</organism>
<keyword evidence="1" id="KW-0732">Signal</keyword>
<protein>
    <submittedName>
        <fullName evidence="2">Uncharacterized protein</fullName>
    </submittedName>
</protein>
<proteinExistence type="predicted"/>
<reference evidence="2 3" key="1">
    <citation type="submission" date="2016-10" db="EMBL/GenBank/DDBJ databases">
        <title>The genome of Paramicrosporidium saccamoebae is the missing link in understanding Cryptomycota and Microsporidia evolution.</title>
        <authorList>
            <person name="Quandt C.A."/>
            <person name="Beaudet D."/>
            <person name="Corsaro D."/>
            <person name="Michel R."/>
            <person name="Corradi N."/>
            <person name="James T."/>
        </authorList>
    </citation>
    <scope>NUCLEOTIDE SEQUENCE [LARGE SCALE GENOMIC DNA]</scope>
    <source>
        <strain evidence="2 3">KSL3</strain>
    </source>
</reference>
<dbReference type="AlphaFoldDB" id="A0A2H9TGA3"/>
<dbReference type="EMBL" id="MTSL01000206">
    <property type="protein sequence ID" value="PJF16807.1"/>
    <property type="molecule type" value="Genomic_DNA"/>
</dbReference>
<accession>A0A2H9TGA3</accession>
<feature type="chain" id="PRO_5014176167" evidence="1">
    <location>
        <begin position="28"/>
        <end position="118"/>
    </location>
</feature>
<evidence type="ECO:0000256" key="1">
    <source>
        <dbReference type="SAM" id="SignalP"/>
    </source>
</evidence>
<comment type="caution">
    <text evidence="2">The sequence shown here is derived from an EMBL/GenBank/DDBJ whole genome shotgun (WGS) entry which is preliminary data.</text>
</comment>
<evidence type="ECO:0000313" key="2">
    <source>
        <dbReference type="EMBL" id="PJF16807.1"/>
    </source>
</evidence>
<name>A0A2H9TGA3_9FUNG</name>
<dbReference type="Proteomes" id="UP000240830">
    <property type="component" value="Unassembled WGS sequence"/>
</dbReference>
<gene>
    <name evidence="2" type="ORF">PSACC_03369</name>
</gene>
<evidence type="ECO:0000313" key="3">
    <source>
        <dbReference type="Proteomes" id="UP000240830"/>
    </source>
</evidence>
<sequence>MPSGPPARRRFWALIATKLTLCGAPWGKPSTKLDLIIRTQHKSVNVPALCLVLALDQPIECVQKAVLPDGRIEALLFPHQAGDVGQITTLYGTEEFQQHCLLDEPFSTFGYIGGVRKD</sequence>
<keyword evidence="3" id="KW-1185">Reference proteome</keyword>